<keyword evidence="1" id="KW-0732">Signal</keyword>
<proteinExistence type="predicted"/>
<keyword evidence="3" id="KW-1185">Reference proteome</keyword>
<protein>
    <submittedName>
        <fullName evidence="2">Uncharacterized protein</fullName>
    </submittedName>
</protein>
<gene>
    <name evidence="2" type="ORF">BTA35_0207235</name>
</gene>
<feature type="chain" id="PRO_5010584930" evidence="1">
    <location>
        <begin position="20"/>
        <end position="116"/>
    </location>
</feature>
<organism evidence="2 3">
    <name type="scientific">Oceanospirillum linum</name>
    <dbReference type="NCBI Taxonomy" id="966"/>
    <lineage>
        <taxon>Bacteria</taxon>
        <taxon>Pseudomonadati</taxon>
        <taxon>Pseudomonadota</taxon>
        <taxon>Gammaproteobacteria</taxon>
        <taxon>Oceanospirillales</taxon>
        <taxon>Oceanospirillaceae</taxon>
        <taxon>Oceanospirillum</taxon>
    </lineage>
</organism>
<dbReference type="EMBL" id="MTSD02000002">
    <property type="protein sequence ID" value="OOV87789.1"/>
    <property type="molecule type" value="Genomic_DNA"/>
</dbReference>
<comment type="caution">
    <text evidence="2">The sequence shown here is derived from an EMBL/GenBank/DDBJ whole genome shotgun (WGS) entry which is preliminary data.</text>
</comment>
<dbReference type="AlphaFoldDB" id="A0A1T1HD56"/>
<accession>A0A1T1HD56</accession>
<dbReference type="RefSeq" id="WP_078319138.1">
    <property type="nucleotide sequence ID" value="NZ_FXTS01000002.1"/>
</dbReference>
<evidence type="ECO:0000256" key="1">
    <source>
        <dbReference type="SAM" id="SignalP"/>
    </source>
</evidence>
<sequence>MRQWIVLFLMALMVTELHAEDLEQKLDALCLRVERCAWQQLDADNLPVENQRELKARLKTVCDSIHRDTVLTQESQFKYRIEACVESMLAQSCDELILTPSPTQACQQLAEESANR</sequence>
<dbReference type="Proteomes" id="UP000190064">
    <property type="component" value="Unassembled WGS sequence"/>
</dbReference>
<reference evidence="2" key="1">
    <citation type="submission" date="2017-02" db="EMBL/GenBank/DDBJ databases">
        <title>Draft Genome Sequence of the Salt Water Bacterium Oceanospirillum linum ATCC 11336.</title>
        <authorList>
            <person name="Trachtenberg A.M."/>
            <person name="Carney J.G."/>
            <person name="Linnane J.D."/>
            <person name="Rheaume B.A."/>
            <person name="Pitts N.L."/>
            <person name="Mykles D.L."/>
            <person name="Maclea K.S."/>
        </authorList>
    </citation>
    <scope>NUCLEOTIDE SEQUENCE [LARGE SCALE GENOMIC DNA]</scope>
    <source>
        <strain evidence="2">ATCC 11336</strain>
    </source>
</reference>
<feature type="signal peptide" evidence="1">
    <location>
        <begin position="1"/>
        <end position="19"/>
    </location>
</feature>
<evidence type="ECO:0000313" key="3">
    <source>
        <dbReference type="Proteomes" id="UP000190064"/>
    </source>
</evidence>
<dbReference type="STRING" id="966.BTA35_0207235"/>
<evidence type="ECO:0000313" key="2">
    <source>
        <dbReference type="EMBL" id="OOV87789.1"/>
    </source>
</evidence>
<name>A0A1T1HD56_OCELI</name>